<feature type="domain" description="C2" evidence="10">
    <location>
        <begin position="52"/>
        <end position="169"/>
    </location>
</feature>
<evidence type="ECO:0000256" key="7">
    <source>
        <dbReference type="ARBA" id="ARBA00022989"/>
    </source>
</evidence>
<feature type="region of interest" description="Disordered" evidence="9">
    <location>
        <begin position="484"/>
        <end position="545"/>
    </location>
</feature>
<dbReference type="GO" id="GO:0005509">
    <property type="term" value="F:calcium ion binding"/>
    <property type="evidence" value="ECO:0007669"/>
    <property type="project" value="TreeGrafter"/>
</dbReference>
<protein>
    <submittedName>
        <fullName evidence="12">Multiple C2 and transmembrane domain-containing protein 2</fullName>
    </submittedName>
</protein>
<dbReference type="Pfam" id="PF00168">
    <property type="entry name" value="C2"/>
    <property type="match status" value="2"/>
</dbReference>
<dbReference type="PROSITE" id="PS50004">
    <property type="entry name" value="C2"/>
    <property type="match status" value="2"/>
</dbReference>
<accession>A0A6I9P2W1</accession>
<dbReference type="SUPFAM" id="SSF49562">
    <property type="entry name" value="C2 domain (Calcium/lipid-binding domain, CaLB)"/>
    <property type="match status" value="2"/>
</dbReference>
<keyword evidence="5" id="KW-0677">Repeat</keyword>
<dbReference type="GO" id="GO:0030672">
    <property type="term" value="C:synaptic vesicle membrane"/>
    <property type="evidence" value="ECO:0007669"/>
    <property type="project" value="TreeGrafter"/>
</dbReference>
<evidence type="ECO:0000256" key="2">
    <source>
        <dbReference type="ARBA" id="ARBA00007923"/>
    </source>
</evidence>
<evidence type="ECO:0000256" key="4">
    <source>
        <dbReference type="ARBA" id="ARBA00022723"/>
    </source>
</evidence>
<comment type="subcellular location">
    <subcellularLocation>
        <location evidence="1">Membrane</location>
        <topology evidence="1">Multi-pass membrane protein</topology>
    </subcellularLocation>
</comment>
<evidence type="ECO:0000313" key="12">
    <source>
        <dbReference type="RefSeq" id="XP_010781363.1"/>
    </source>
</evidence>
<dbReference type="CDD" id="cd08377">
    <property type="entry name" value="C2C_MCTP_PRT"/>
    <property type="match status" value="1"/>
</dbReference>
<dbReference type="InterPro" id="IPR000008">
    <property type="entry name" value="C2_dom"/>
</dbReference>
<dbReference type="Proteomes" id="UP000504611">
    <property type="component" value="Unplaced"/>
</dbReference>
<dbReference type="GeneID" id="104955677"/>
<feature type="domain" description="C2" evidence="10">
    <location>
        <begin position="211"/>
        <end position="324"/>
    </location>
</feature>
<evidence type="ECO:0000259" key="10">
    <source>
        <dbReference type="PROSITE" id="PS50004"/>
    </source>
</evidence>
<feature type="compositionally biased region" description="Basic and acidic residues" evidence="9">
    <location>
        <begin position="619"/>
        <end position="631"/>
    </location>
</feature>
<comment type="similarity">
    <text evidence="2">Belongs to the MCTP family.</text>
</comment>
<dbReference type="KEGG" id="ncc:104955677"/>
<feature type="compositionally biased region" description="Polar residues" evidence="9">
    <location>
        <begin position="496"/>
        <end position="509"/>
    </location>
</feature>
<evidence type="ECO:0000313" key="11">
    <source>
        <dbReference type="Proteomes" id="UP000504611"/>
    </source>
</evidence>
<keyword evidence="7" id="KW-1133">Transmembrane helix</keyword>
<dbReference type="AlphaFoldDB" id="A0A6I9P2W1"/>
<evidence type="ECO:0000256" key="3">
    <source>
        <dbReference type="ARBA" id="ARBA00022692"/>
    </source>
</evidence>
<sequence length="669" mass="77018">MGSAYLHLESLEHQRSLDVTLDLKDPQFPEHNLGSLDLGVTLSPKEGDMKDAYQSMRLSDVHRKSQLWRGIVSISLIEGRSLQPMDANGLSDPYIKFRMGHQKYKTKTIPKTLNPQWREQFDFHLYEEQGGYVDITVWDKDAGKKDDFMGRCTVDLTHLSKEQTHKLELPLEEGEGVLVLLVTLTASAAVSISDLSVNMLDDPNERHQIMQRYSLWRSFNSLKDVGVVQVKVIRAEGLMAADVTGKSDPFCVVELSNDRLQTHTVYKNLNPEWNKVFTFNVKDIHSVLEVTVYDEDRDRSADFLGKVVIPLLNIQNGERKAYALKSKELTGPTKGVIFLEIDVIFNAVSWTAHWGSQECFFQISGQEKIVMGKSGQKNDRSFSPFRWRRQAAKNRRFCIVWINRMVNKQVEKQTAEISAELLDLWYTLTETMSDIQNLREMVSEIQELGEMAVAANEIFLNYTRQEQEERVLLRCHGRIEQEYMEESKEEEKDEANSVNLETLSQSPDIGTSGRDTSDAANDSVPSSPPAIFEEEENQEMSSDVATVADTSRLKEYSRNPFDPGFTTAGLGCEEERVRVDGTKEDDEEDVQTERQWKEWMDKQEMRGHTYKVKQVDQQNTEKPREAAHPQKEVMQNPKEVKAVKKMKTLFFDLMNPVKFHKWERFEDED</sequence>
<feature type="compositionally biased region" description="Basic and acidic residues" evidence="9">
    <location>
        <begin position="591"/>
        <end position="607"/>
    </location>
</feature>
<dbReference type="FunFam" id="2.60.40.150:FF:000050">
    <property type="entry name" value="Multiple C2 and transmembrane domain containing 1"/>
    <property type="match status" value="1"/>
</dbReference>
<keyword evidence="8" id="KW-0472">Membrane</keyword>
<gene>
    <name evidence="12" type="primary">LOC104955677</name>
</gene>
<organism evidence="11 12">
    <name type="scientific">Notothenia coriiceps</name>
    <name type="common">black rockcod</name>
    <dbReference type="NCBI Taxonomy" id="8208"/>
    <lineage>
        <taxon>Eukaryota</taxon>
        <taxon>Metazoa</taxon>
        <taxon>Chordata</taxon>
        <taxon>Craniata</taxon>
        <taxon>Vertebrata</taxon>
        <taxon>Euteleostomi</taxon>
        <taxon>Actinopterygii</taxon>
        <taxon>Neopterygii</taxon>
        <taxon>Teleostei</taxon>
        <taxon>Neoteleostei</taxon>
        <taxon>Acanthomorphata</taxon>
        <taxon>Eupercaria</taxon>
        <taxon>Perciformes</taxon>
        <taxon>Notothenioidei</taxon>
        <taxon>Nototheniidae</taxon>
        <taxon>Notothenia</taxon>
    </lineage>
</organism>
<name>A0A6I9P2W1_9TELE</name>
<keyword evidence="4" id="KW-0479">Metal-binding</keyword>
<feature type="region of interest" description="Disordered" evidence="9">
    <location>
        <begin position="580"/>
        <end position="639"/>
    </location>
</feature>
<dbReference type="Gene3D" id="2.60.40.150">
    <property type="entry name" value="C2 domain"/>
    <property type="match status" value="2"/>
</dbReference>
<dbReference type="SMART" id="SM00239">
    <property type="entry name" value="C2"/>
    <property type="match status" value="2"/>
</dbReference>
<evidence type="ECO:0000256" key="1">
    <source>
        <dbReference type="ARBA" id="ARBA00004141"/>
    </source>
</evidence>
<keyword evidence="3 12" id="KW-0812">Transmembrane</keyword>
<evidence type="ECO:0000256" key="8">
    <source>
        <dbReference type="ARBA" id="ARBA00023136"/>
    </source>
</evidence>
<dbReference type="CDD" id="cd08376">
    <property type="entry name" value="C2B_MCTP_PRT"/>
    <property type="match status" value="1"/>
</dbReference>
<dbReference type="RefSeq" id="XP_010781363.1">
    <property type="nucleotide sequence ID" value="XM_010783061.1"/>
</dbReference>
<keyword evidence="6" id="KW-0106">Calcium</keyword>
<evidence type="ECO:0000256" key="5">
    <source>
        <dbReference type="ARBA" id="ARBA00022737"/>
    </source>
</evidence>
<dbReference type="FunFam" id="2.60.40.150:FF:000019">
    <property type="entry name" value="Multiple C2 and transmembrane domain-containing protein 2 isoform 1"/>
    <property type="match status" value="1"/>
</dbReference>
<dbReference type="OrthoDB" id="5973539at2759"/>
<dbReference type="InterPro" id="IPR035892">
    <property type="entry name" value="C2_domain_sf"/>
</dbReference>
<dbReference type="PANTHER" id="PTHR45911:SF3">
    <property type="entry name" value="DYSFERLIN-RELATED"/>
    <property type="match status" value="1"/>
</dbReference>
<reference evidence="12" key="1">
    <citation type="submission" date="2025-08" db="UniProtKB">
        <authorList>
            <consortium name="RefSeq"/>
        </authorList>
    </citation>
    <scope>IDENTIFICATION</scope>
    <source>
        <tissue evidence="12">Muscle</tissue>
    </source>
</reference>
<keyword evidence="11" id="KW-1185">Reference proteome</keyword>
<proteinExistence type="inferred from homology"/>
<evidence type="ECO:0000256" key="6">
    <source>
        <dbReference type="ARBA" id="ARBA00022837"/>
    </source>
</evidence>
<dbReference type="GO" id="GO:0046928">
    <property type="term" value="P:regulation of neurotransmitter secretion"/>
    <property type="evidence" value="ECO:0007669"/>
    <property type="project" value="TreeGrafter"/>
</dbReference>
<dbReference type="PANTHER" id="PTHR45911">
    <property type="entry name" value="C2 DOMAIN-CONTAINING PROTEIN"/>
    <property type="match status" value="1"/>
</dbReference>
<evidence type="ECO:0000256" key="9">
    <source>
        <dbReference type="SAM" id="MobiDB-lite"/>
    </source>
</evidence>
<dbReference type="PRINTS" id="PR00360">
    <property type="entry name" value="C2DOMAIN"/>
</dbReference>